<sequence length="256" mass="28169">MAQVTPRVDTSFLGWSTIPETKLNDGGRHRRPSGWGKDARASNDGDLTAGNWRLHQILSGWGVTTTLETKQLGIGDVAGDLAAGDSWGVKTTLETQQLETGVDSEHLEAGSGDDIKDLATREWRRHWTLTAGEWRQHWRLSGWGVETTLEIYCLGSGDDTGDLASEDWRQQWRLSSWEPLSLHSLLHSPAAKTQVSSRIPSNSVSTFFSTRSPISLEATVETKQRGIGDDAGVLQAVDWKQLRSFSGRGVETTLEA</sequence>
<dbReference type="AlphaFoldDB" id="A0AAD9VE85"/>
<evidence type="ECO:0000313" key="2">
    <source>
        <dbReference type="EMBL" id="KAK2571159.1"/>
    </source>
</evidence>
<organism evidence="2 3">
    <name type="scientific">Acropora cervicornis</name>
    <name type="common">Staghorn coral</name>
    <dbReference type="NCBI Taxonomy" id="6130"/>
    <lineage>
        <taxon>Eukaryota</taxon>
        <taxon>Metazoa</taxon>
        <taxon>Cnidaria</taxon>
        <taxon>Anthozoa</taxon>
        <taxon>Hexacorallia</taxon>
        <taxon>Scleractinia</taxon>
        <taxon>Astrocoeniina</taxon>
        <taxon>Acroporidae</taxon>
        <taxon>Acropora</taxon>
    </lineage>
</organism>
<name>A0AAD9VE85_ACRCE</name>
<proteinExistence type="predicted"/>
<gene>
    <name evidence="2" type="ORF">P5673_003721</name>
</gene>
<dbReference type="Proteomes" id="UP001249851">
    <property type="component" value="Unassembled WGS sequence"/>
</dbReference>
<keyword evidence="3" id="KW-1185">Reference proteome</keyword>
<evidence type="ECO:0000256" key="1">
    <source>
        <dbReference type="SAM" id="MobiDB-lite"/>
    </source>
</evidence>
<reference evidence="2" key="1">
    <citation type="journal article" date="2023" name="G3 (Bethesda)">
        <title>Whole genome assembly and annotation of the endangered Caribbean coral Acropora cervicornis.</title>
        <authorList>
            <person name="Selwyn J.D."/>
            <person name="Vollmer S.V."/>
        </authorList>
    </citation>
    <scope>NUCLEOTIDE SEQUENCE</scope>
    <source>
        <strain evidence="2">K2</strain>
    </source>
</reference>
<dbReference type="EMBL" id="JARQWQ010000006">
    <property type="protein sequence ID" value="KAK2571159.1"/>
    <property type="molecule type" value="Genomic_DNA"/>
</dbReference>
<reference evidence="2" key="2">
    <citation type="journal article" date="2023" name="Science">
        <title>Genomic signatures of disease resistance in endangered staghorn corals.</title>
        <authorList>
            <person name="Vollmer S.V."/>
            <person name="Selwyn J.D."/>
            <person name="Despard B.A."/>
            <person name="Roesel C.L."/>
        </authorList>
    </citation>
    <scope>NUCLEOTIDE SEQUENCE</scope>
    <source>
        <strain evidence="2">K2</strain>
    </source>
</reference>
<protein>
    <submittedName>
        <fullName evidence="2">Uncharacterized protein</fullName>
    </submittedName>
</protein>
<accession>A0AAD9VE85</accession>
<evidence type="ECO:0000313" key="3">
    <source>
        <dbReference type="Proteomes" id="UP001249851"/>
    </source>
</evidence>
<feature type="region of interest" description="Disordered" evidence="1">
    <location>
        <begin position="19"/>
        <end position="42"/>
    </location>
</feature>
<comment type="caution">
    <text evidence="2">The sequence shown here is derived from an EMBL/GenBank/DDBJ whole genome shotgun (WGS) entry which is preliminary data.</text>
</comment>